<comment type="subcellular location">
    <subcellularLocation>
        <location evidence="1">Nucleus</location>
    </subcellularLocation>
</comment>
<dbReference type="InterPro" id="IPR003340">
    <property type="entry name" value="B3_DNA-bd"/>
</dbReference>
<comment type="caution">
    <text evidence="8">The sequence shown here is derived from an EMBL/GenBank/DDBJ whole genome shotgun (WGS) entry which is preliminary data.</text>
</comment>
<evidence type="ECO:0000256" key="4">
    <source>
        <dbReference type="ARBA" id="ARBA00023125"/>
    </source>
</evidence>
<dbReference type="InterPro" id="IPR015300">
    <property type="entry name" value="DNA-bd_pseudobarrel_sf"/>
</dbReference>
<accession>A0A9R1WU50</accession>
<organism evidence="8 9">
    <name type="scientific">Lactuca sativa</name>
    <name type="common">Garden lettuce</name>
    <dbReference type="NCBI Taxonomy" id="4236"/>
    <lineage>
        <taxon>Eukaryota</taxon>
        <taxon>Viridiplantae</taxon>
        <taxon>Streptophyta</taxon>
        <taxon>Embryophyta</taxon>
        <taxon>Tracheophyta</taxon>
        <taxon>Spermatophyta</taxon>
        <taxon>Magnoliopsida</taxon>
        <taxon>eudicotyledons</taxon>
        <taxon>Gunneridae</taxon>
        <taxon>Pentapetalae</taxon>
        <taxon>asterids</taxon>
        <taxon>campanulids</taxon>
        <taxon>Asterales</taxon>
        <taxon>Asteraceae</taxon>
        <taxon>Cichorioideae</taxon>
        <taxon>Cichorieae</taxon>
        <taxon>Lactucinae</taxon>
        <taxon>Lactuca</taxon>
    </lineage>
</organism>
<dbReference type="Gene3D" id="2.40.330.10">
    <property type="entry name" value="DNA-binding pseudobarrel domain"/>
    <property type="match status" value="2"/>
</dbReference>
<dbReference type="Proteomes" id="UP000235145">
    <property type="component" value="Unassembled WGS sequence"/>
</dbReference>
<reference evidence="8 9" key="1">
    <citation type="journal article" date="2017" name="Nat. Commun.">
        <title>Genome assembly with in vitro proximity ligation data and whole-genome triplication in lettuce.</title>
        <authorList>
            <person name="Reyes-Chin-Wo S."/>
            <person name="Wang Z."/>
            <person name="Yang X."/>
            <person name="Kozik A."/>
            <person name="Arikit S."/>
            <person name="Song C."/>
            <person name="Xia L."/>
            <person name="Froenicke L."/>
            <person name="Lavelle D.O."/>
            <person name="Truco M.J."/>
            <person name="Xia R."/>
            <person name="Zhu S."/>
            <person name="Xu C."/>
            <person name="Xu H."/>
            <person name="Xu X."/>
            <person name="Cox K."/>
            <person name="Korf I."/>
            <person name="Meyers B.C."/>
            <person name="Michelmore R.W."/>
        </authorList>
    </citation>
    <scope>NUCLEOTIDE SEQUENCE [LARGE SCALE GENOMIC DNA]</scope>
    <source>
        <strain evidence="9">cv. Salinas</strain>
        <tissue evidence="8">Seedlings</tissue>
    </source>
</reference>
<keyword evidence="3" id="KW-0805">Transcription regulation</keyword>
<name>A0A9R1WU50_LACSA</name>
<dbReference type="SUPFAM" id="SSF101936">
    <property type="entry name" value="DNA-binding pseudobarrel domain"/>
    <property type="match status" value="2"/>
</dbReference>
<keyword evidence="4" id="KW-0238">DNA-binding</keyword>
<dbReference type="PANTHER" id="PTHR31674:SF62">
    <property type="entry name" value="B3 DOMAIN-CONTAINING PROTEIN REM14-RELATED"/>
    <property type="match status" value="1"/>
</dbReference>
<evidence type="ECO:0000256" key="3">
    <source>
        <dbReference type="ARBA" id="ARBA00023015"/>
    </source>
</evidence>
<protein>
    <recommendedName>
        <fullName evidence="7">TF-B3 domain-containing protein</fullName>
    </recommendedName>
</protein>
<keyword evidence="9" id="KW-1185">Reference proteome</keyword>
<evidence type="ECO:0000256" key="5">
    <source>
        <dbReference type="ARBA" id="ARBA00023163"/>
    </source>
</evidence>
<feature type="domain" description="TF-B3" evidence="7">
    <location>
        <begin position="1"/>
        <end position="82"/>
    </location>
</feature>
<dbReference type="PANTHER" id="PTHR31674">
    <property type="entry name" value="B3 DOMAIN-CONTAINING PROTEIN REM-LIKE 3-RELATED"/>
    <property type="match status" value="1"/>
</dbReference>
<dbReference type="AlphaFoldDB" id="A0A9R1WU50"/>
<dbReference type="Pfam" id="PF02362">
    <property type="entry name" value="B3"/>
    <property type="match status" value="1"/>
</dbReference>
<keyword evidence="5" id="KW-0804">Transcription</keyword>
<keyword evidence="2" id="KW-0677">Repeat</keyword>
<dbReference type="SMART" id="SM01019">
    <property type="entry name" value="B3"/>
    <property type="match status" value="1"/>
</dbReference>
<dbReference type="GO" id="GO:0005634">
    <property type="term" value="C:nucleus"/>
    <property type="evidence" value="ECO:0007669"/>
    <property type="project" value="UniProtKB-SubCell"/>
</dbReference>
<evidence type="ECO:0000256" key="6">
    <source>
        <dbReference type="ARBA" id="ARBA00023242"/>
    </source>
</evidence>
<dbReference type="GO" id="GO:0003677">
    <property type="term" value="F:DNA binding"/>
    <property type="evidence" value="ECO:0007669"/>
    <property type="project" value="UniProtKB-KW"/>
</dbReference>
<sequence>MLYICINLQSIPSSFLTNLNDKRCSEAILRRGRHEWSVDIDDGVFGDGWMRFVRENGVQEFDFIVFKNQGCMVFDVMVFEQSTCEKHYPNLFDEMEGEEPLTESETIFTHNIGKNLVKNHIQVKETSLSLNNHPYFISNLKSTSFKRSFLYLPVDFWIPNRLKAGEMILRDNKGRSWKVELKKANERLLYIGSDSQLF</sequence>
<gene>
    <name evidence="8" type="ORF">LSAT_V11C100017970</name>
</gene>
<proteinExistence type="predicted"/>
<evidence type="ECO:0000259" key="7">
    <source>
        <dbReference type="PROSITE" id="PS50863"/>
    </source>
</evidence>
<evidence type="ECO:0000313" key="8">
    <source>
        <dbReference type="EMBL" id="KAJ0228338.1"/>
    </source>
</evidence>
<evidence type="ECO:0000256" key="1">
    <source>
        <dbReference type="ARBA" id="ARBA00004123"/>
    </source>
</evidence>
<dbReference type="CDD" id="cd10017">
    <property type="entry name" value="B3_DNA"/>
    <property type="match status" value="1"/>
</dbReference>
<dbReference type="InterPro" id="IPR039218">
    <property type="entry name" value="REM_fam"/>
</dbReference>
<evidence type="ECO:0000313" key="9">
    <source>
        <dbReference type="Proteomes" id="UP000235145"/>
    </source>
</evidence>
<keyword evidence="6" id="KW-0539">Nucleus</keyword>
<dbReference type="EMBL" id="NBSK02000001">
    <property type="protein sequence ID" value="KAJ0228338.1"/>
    <property type="molecule type" value="Genomic_DNA"/>
</dbReference>
<dbReference type="PROSITE" id="PS50863">
    <property type="entry name" value="B3"/>
    <property type="match status" value="1"/>
</dbReference>
<evidence type="ECO:0000256" key="2">
    <source>
        <dbReference type="ARBA" id="ARBA00022737"/>
    </source>
</evidence>